<dbReference type="PANTHER" id="PTHR30346">
    <property type="entry name" value="TRANSCRIPTIONAL DUAL REGULATOR HCAR-RELATED"/>
    <property type="match status" value="1"/>
</dbReference>
<gene>
    <name evidence="6" type="ORF">ACFFI0_09440</name>
</gene>
<evidence type="ECO:0000256" key="3">
    <source>
        <dbReference type="ARBA" id="ARBA00023125"/>
    </source>
</evidence>
<dbReference type="PRINTS" id="PR00039">
    <property type="entry name" value="HTHLYSR"/>
</dbReference>
<evidence type="ECO:0000256" key="4">
    <source>
        <dbReference type="ARBA" id="ARBA00023163"/>
    </source>
</evidence>
<dbReference type="InterPro" id="IPR036388">
    <property type="entry name" value="WH-like_DNA-bd_sf"/>
</dbReference>
<dbReference type="CDD" id="cd08414">
    <property type="entry name" value="PBP2_LTTR_aromatics_like"/>
    <property type="match status" value="1"/>
</dbReference>
<comment type="similarity">
    <text evidence="1">Belongs to the LysR transcriptional regulatory family.</text>
</comment>
<sequence>MELRHLVYFKTVAELLHFSKAAERLHISQPPLTRQIKELETELGVLLFHRNNKRVTLTEAGRYFLNECGELMQRLERSKQLVKQIHESVSGEFQIGYISSTPLSGLAKILQQLRVEYPLLKTRLYELSTAKQIKALKEGKLDVGILRAPIDSIHLAVKSLWQDPFVLVCADDHFGTQTEDLAKIDFISYNSRYAPHYHQQFVACCHRMGFEPQVVHECNNMHSMLRLVEHGLGIALVPASIRGQYPFLHVKFIELKGIAVYTEIVMAYHRRTEHPALESFKECSKFLAVT</sequence>
<evidence type="ECO:0000256" key="2">
    <source>
        <dbReference type="ARBA" id="ARBA00023015"/>
    </source>
</evidence>
<evidence type="ECO:0000313" key="6">
    <source>
        <dbReference type="EMBL" id="MFC0318533.1"/>
    </source>
</evidence>
<comment type="caution">
    <text evidence="6">The sequence shown here is derived from an EMBL/GenBank/DDBJ whole genome shotgun (WGS) entry which is preliminary data.</text>
</comment>
<dbReference type="InterPro" id="IPR036390">
    <property type="entry name" value="WH_DNA-bd_sf"/>
</dbReference>
<organism evidence="6 7">
    <name type="scientific">Olivibacter oleidegradans</name>
    <dbReference type="NCBI Taxonomy" id="760123"/>
    <lineage>
        <taxon>Bacteria</taxon>
        <taxon>Pseudomonadati</taxon>
        <taxon>Bacteroidota</taxon>
        <taxon>Sphingobacteriia</taxon>
        <taxon>Sphingobacteriales</taxon>
        <taxon>Sphingobacteriaceae</taxon>
        <taxon>Olivibacter</taxon>
    </lineage>
</organism>
<dbReference type="InterPro" id="IPR005119">
    <property type="entry name" value="LysR_subst-bd"/>
</dbReference>
<dbReference type="Pfam" id="PF00126">
    <property type="entry name" value="HTH_1"/>
    <property type="match status" value="1"/>
</dbReference>
<dbReference type="RefSeq" id="WP_130857613.1">
    <property type="nucleotide sequence ID" value="NZ_JBHLWO010000002.1"/>
</dbReference>
<proteinExistence type="inferred from homology"/>
<dbReference type="InterPro" id="IPR000847">
    <property type="entry name" value="LysR_HTH_N"/>
</dbReference>
<keyword evidence="7" id="KW-1185">Reference proteome</keyword>
<dbReference type="SUPFAM" id="SSF46785">
    <property type="entry name" value="Winged helix' DNA-binding domain"/>
    <property type="match status" value="1"/>
</dbReference>
<keyword evidence="3" id="KW-0238">DNA-binding</keyword>
<dbReference type="Gene3D" id="1.10.10.10">
    <property type="entry name" value="Winged helix-like DNA-binding domain superfamily/Winged helix DNA-binding domain"/>
    <property type="match status" value="1"/>
</dbReference>
<name>A0ABV6HHZ9_9SPHI</name>
<dbReference type="Proteomes" id="UP001589774">
    <property type="component" value="Unassembled WGS sequence"/>
</dbReference>
<reference evidence="6 7" key="1">
    <citation type="submission" date="2024-09" db="EMBL/GenBank/DDBJ databases">
        <authorList>
            <person name="Sun Q."/>
            <person name="Mori K."/>
        </authorList>
    </citation>
    <scope>NUCLEOTIDE SEQUENCE [LARGE SCALE GENOMIC DNA]</scope>
    <source>
        <strain evidence="6 7">CCM 7765</strain>
    </source>
</reference>
<protein>
    <submittedName>
        <fullName evidence="6">LysR family transcriptional regulator</fullName>
    </submittedName>
</protein>
<keyword evidence="4" id="KW-0804">Transcription</keyword>
<dbReference type="Gene3D" id="3.40.190.10">
    <property type="entry name" value="Periplasmic binding protein-like II"/>
    <property type="match status" value="2"/>
</dbReference>
<dbReference type="SUPFAM" id="SSF53850">
    <property type="entry name" value="Periplasmic binding protein-like II"/>
    <property type="match status" value="1"/>
</dbReference>
<accession>A0ABV6HHZ9</accession>
<dbReference type="PANTHER" id="PTHR30346:SF17">
    <property type="entry name" value="LYSR FAMILY TRANSCRIPTIONAL REGULATOR"/>
    <property type="match status" value="1"/>
</dbReference>
<dbReference type="Pfam" id="PF03466">
    <property type="entry name" value="LysR_substrate"/>
    <property type="match status" value="1"/>
</dbReference>
<dbReference type="PROSITE" id="PS50931">
    <property type="entry name" value="HTH_LYSR"/>
    <property type="match status" value="1"/>
</dbReference>
<feature type="domain" description="HTH lysR-type" evidence="5">
    <location>
        <begin position="1"/>
        <end position="58"/>
    </location>
</feature>
<dbReference type="EMBL" id="JBHLWO010000002">
    <property type="protein sequence ID" value="MFC0318533.1"/>
    <property type="molecule type" value="Genomic_DNA"/>
</dbReference>
<evidence type="ECO:0000259" key="5">
    <source>
        <dbReference type="PROSITE" id="PS50931"/>
    </source>
</evidence>
<evidence type="ECO:0000256" key="1">
    <source>
        <dbReference type="ARBA" id="ARBA00009437"/>
    </source>
</evidence>
<keyword evidence="2" id="KW-0805">Transcription regulation</keyword>
<evidence type="ECO:0000313" key="7">
    <source>
        <dbReference type="Proteomes" id="UP001589774"/>
    </source>
</evidence>